<dbReference type="InterPro" id="IPR009587">
    <property type="entry name" value="DUF1198"/>
</dbReference>
<dbReference type="AlphaFoldDB" id="A0A3S0KZ70"/>
<evidence type="ECO:0000313" key="1">
    <source>
        <dbReference type="EMBL" id="RTR40793.1"/>
    </source>
</evidence>
<name>A0A3S0KZ70_9GAMM</name>
<dbReference type="Proteomes" id="UP000267448">
    <property type="component" value="Unassembled WGS sequence"/>
</dbReference>
<dbReference type="EMBL" id="RXNU01000001">
    <property type="protein sequence ID" value="RTR40793.1"/>
    <property type="molecule type" value="Genomic_DNA"/>
</dbReference>
<accession>A0A3S0KZ70</accession>
<dbReference type="Pfam" id="PF06711">
    <property type="entry name" value="DUF1198"/>
    <property type="match status" value="1"/>
</dbReference>
<dbReference type="OrthoDB" id="7062660at2"/>
<sequence length="146" mass="16830">MIWILIAIIAAYLIYHFLSGDIRKASKVIAYSLNVKPTMVVECIGSMRTDPSPALGKSSRQQYYCSSVIRAHGNLEELGSLVKVFYICQILKNPHDENVLWWANRLKDCGFDSQITALDRQTFEMFFEVEHSAFKDFTNEHNKMFI</sequence>
<proteinExistence type="predicted"/>
<comment type="caution">
    <text evidence="1">The sequence shown here is derived from an EMBL/GenBank/DDBJ whole genome shotgun (WGS) entry which is preliminary data.</text>
</comment>
<protein>
    <submittedName>
        <fullName evidence="1">DUF1198 family protein</fullName>
    </submittedName>
</protein>
<evidence type="ECO:0000313" key="2">
    <source>
        <dbReference type="Proteomes" id="UP000267448"/>
    </source>
</evidence>
<gene>
    <name evidence="1" type="ORF">EKG38_02455</name>
</gene>
<organism evidence="1 2">
    <name type="scientific">Shewanella canadensis</name>
    <dbReference type="NCBI Taxonomy" id="271096"/>
    <lineage>
        <taxon>Bacteria</taxon>
        <taxon>Pseudomonadati</taxon>
        <taxon>Pseudomonadota</taxon>
        <taxon>Gammaproteobacteria</taxon>
        <taxon>Alteromonadales</taxon>
        <taxon>Shewanellaceae</taxon>
        <taxon>Shewanella</taxon>
    </lineage>
</organism>
<reference evidence="1 2" key="1">
    <citation type="submission" date="2018-12" db="EMBL/GenBank/DDBJ databases">
        <authorList>
            <person name="Yu L."/>
        </authorList>
    </citation>
    <scope>NUCLEOTIDE SEQUENCE [LARGE SCALE GENOMIC DNA]</scope>
    <source>
        <strain evidence="1 2">HAW-EB2</strain>
    </source>
</reference>
<keyword evidence="2" id="KW-1185">Reference proteome</keyword>
<dbReference type="RefSeq" id="WP_126518323.1">
    <property type="nucleotide sequence ID" value="NZ_RXNU01000001.1"/>
</dbReference>